<gene>
    <name evidence="9" type="ORF">T310_4031</name>
</gene>
<keyword evidence="3 7" id="KW-1133">Transmembrane helix</keyword>
<dbReference type="InterPro" id="IPR049326">
    <property type="entry name" value="Rhodopsin_dom_fungi"/>
</dbReference>
<feature type="domain" description="Rhodopsin" evidence="8">
    <location>
        <begin position="3"/>
        <end position="84"/>
    </location>
</feature>
<sequence>MVFQITFSVASLFTKLSLLWFCRRILGAGIKGPFRIFNYCLIAAMVVVTLLSLILIFITIFQCIPVHAYWDLNPTYPHHCLDGNTDRVRCECGQPLQRLSHHGGPDAFDLETETPSSPASCRHWHLWPGCFGQCCGFCADVLCVEGHDRFVRSNLICACAPSLRPLIASILLRLFPSLKESTSYGRSRGTGKLWNSTKNSRIMVRSGSRRDTLDGGRDASTDQIKIMRTVEMETYYERHEPHHDHPKGGFVDIEGAGNPDTRSKSSSKSIQEYGTI</sequence>
<organism evidence="9 10">
    <name type="scientific">Rasamsonia emersonii (strain ATCC 16479 / CBS 393.64 / IMI 116815)</name>
    <dbReference type="NCBI Taxonomy" id="1408163"/>
    <lineage>
        <taxon>Eukaryota</taxon>
        <taxon>Fungi</taxon>
        <taxon>Dikarya</taxon>
        <taxon>Ascomycota</taxon>
        <taxon>Pezizomycotina</taxon>
        <taxon>Eurotiomycetes</taxon>
        <taxon>Eurotiomycetidae</taxon>
        <taxon>Eurotiales</taxon>
        <taxon>Trichocomaceae</taxon>
        <taxon>Rasamsonia</taxon>
    </lineage>
</organism>
<reference evidence="9 10" key="1">
    <citation type="submission" date="2015-04" db="EMBL/GenBank/DDBJ databases">
        <authorList>
            <person name="Heijne W.H."/>
            <person name="Fedorova N.D."/>
            <person name="Nierman W.C."/>
            <person name="Vollebregt A.W."/>
            <person name="Zhao Z."/>
            <person name="Wu L."/>
            <person name="Kumar M."/>
            <person name="Stam H."/>
            <person name="van den Berg M.A."/>
            <person name="Pel H.J."/>
        </authorList>
    </citation>
    <scope>NUCLEOTIDE SEQUENCE [LARGE SCALE GENOMIC DNA]</scope>
    <source>
        <strain evidence="9 10">CBS 393.64</strain>
    </source>
</reference>
<dbReference type="OrthoDB" id="4525788at2759"/>
<keyword evidence="4 7" id="KW-0472">Membrane</keyword>
<evidence type="ECO:0000313" key="9">
    <source>
        <dbReference type="EMBL" id="KKA21867.1"/>
    </source>
</evidence>
<dbReference type="EMBL" id="LASV01000164">
    <property type="protein sequence ID" value="KKA21867.1"/>
    <property type="molecule type" value="Genomic_DNA"/>
</dbReference>
<keyword evidence="2 7" id="KW-0812">Transmembrane</keyword>
<evidence type="ECO:0000313" key="10">
    <source>
        <dbReference type="Proteomes" id="UP000053958"/>
    </source>
</evidence>
<evidence type="ECO:0000256" key="2">
    <source>
        <dbReference type="ARBA" id="ARBA00022692"/>
    </source>
</evidence>
<comment type="caution">
    <text evidence="9">The sequence shown here is derived from an EMBL/GenBank/DDBJ whole genome shotgun (WGS) entry which is preliminary data.</text>
</comment>
<accession>A0A0F4YUA9</accession>
<evidence type="ECO:0000256" key="6">
    <source>
        <dbReference type="SAM" id="MobiDB-lite"/>
    </source>
</evidence>
<evidence type="ECO:0000256" key="4">
    <source>
        <dbReference type="ARBA" id="ARBA00023136"/>
    </source>
</evidence>
<protein>
    <submittedName>
        <fullName evidence="9">Integral membrane protein</fullName>
    </submittedName>
</protein>
<dbReference type="Proteomes" id="UP000053958">
    <property type="component" value="Unassembled WGS sequence"/>
</dbReference>
<dbReference type="Pfam" id="PF20684">
    <property type="entry name" value="Fung_rhodopsin"/>
    <property type="match status" value="1"/>
</dbReference>
<dbReference type="PANTHER" id="PTHR33048">
    <property type="entry name" value="PTH11-LIKE INTEGRAL MEMBRANE PROTEIN (AFU_ORTHOLOGUE AFUA_5G11245)"/>
    <property type="match status" value="1"/>
</dbReference>
<proteinExistence type="inferred from homology"/>
<evidence type="ECO:0000256" key="7">
    <source>
        <dbReference type="SAM" id="Phobius"/>
    </source>
</evidence>
<comment type="subcellular location">
    <subcellularLocation>
        <location evidence="1">Membrane</location>
        <topology evidence="1">Multi-pass membrane protein</topology>
    </subcellularLocation>
</comment>
<feature type="region of interest" description="Disordered" evidence="6">
    <location>
        <begin position="240"/>
        <end position="276"/>
    </location>
</feature>
<dbReference type="AlphaFoldDB" id="A0A0F4YUA9"/>
<evidence type="ECO:0000256" key="5">
    <source>
        <dbReference type="ARBA" id="ARBA00038359"/>
    </source>
</evidence>
<evidence type="ECO:0000256" key="3">
    <source>
        <dbReference type="ARBA" id="ARBA00022989"/>
    </source>
</evidence>
<dbReference type="GO" id="GO:0016020">
    <property type="term" value="C:membrane"/>
    <property type="evidence" value="ECO:0007669"/>
    <property type="project" value="UniProtKB-SubCell"/>
</dbReference>
<comment type="similarity">
    <text evidence="5">Belongs to the SAT4 family.</text>
</comment>
<dbReference type="InterPro" id="IPR052337">
    <property type="entry name" value="SAT4-like"/>
</dbReference>
<feature type="transmembrane region" description="Helical" evidence="7">
    <location>
        <begin position="6"/>
        <end position="26"/>
    </location>
</feature>
<evidence type="ECO:0000256" key="1">
    <source>
        <dbReference type="ARBA" id="ARBA00004141"/>
    </source>
</evidence>
<evidence type="ECO:0000259" key="8">
    <source>
        <dbReference type="Pfam" id="PF20684"/>
    </source>
</evidence>
<dbReference type="GeneID" id="25316380"/>
<dbReference type="RefSeq" id="XP_013328479.1">
    <property type="nucleotide sequence ID" value="XM_013473025.1"/>
</dbReference>
<name>A0A0F4YUA9_RASE3</name>
<dbReference type="PANTHER" id="PTHR33048:SF129">
    <property type="entry name" value="INTEGRAL MEMBRANE PROTEIN-RELATED"/>
    <property type="match status" value="1"/>
</dbReference>
<feature type="transmembrane region" description="Helical" evidence="7">
    <location>
        <begin position="38"/>
        <end position="61"/>
    </location>
</feature>
<keyword evidence="10" id="KW-1185">Reference proteome</keyword>
<feature type="compositionally biased region" description="Polar residues" evidence="6">
    <location>
        <begin position="264"/>
        <end position="276"/>
    </location>
</feature>